<dbReference type="EC" id="1.2.1.84" evidence="10"/>
<keyword evidence="5 10" id="KW-0521">NADP</keyword>
<dbReference type="CDD" id="cd05236">
    <property type="entry name" value="FAR-N_SDR_e"/>
    <property type="match status" value="1"/>
</dbReference>
<name>A0A9C6TZB5_FRAOC</name>
<comment type="subcellular location">
    <subcellularLocation>
        <location evidence="1">Membrane</location>
        <topology evidence="1">Multi-pass membrane protein</topology>
    </subcellularLocation>
</comment>
<organism evidence="13 14">
    <name type="scientific">Frankliniella occidentalis</name>
    <name type="common">Western flower thrips</name>
    <name type="synonym">Euthrips occidentalis</name>
    <dbReference type="NCBI Taxonomy" id="133901"/>
    <lineage>
        <taxon>Eukaryota</taxon>
        <taxon>Metazoa</taxon>
        <taxon>Ecdysozoa</taxon>
        <taxon>Arthropoda</taxon>
        <taxon>Hexapoda</taxon>
        <taxon>Insecta</taxon>
        <taxon>Pterygota</taxon>
        <taxon>Neoptera</taxon>
        <taxon>Paraneoptera</taxon>
        <taxon>Thysanoptera</taxon>
        <taxon>Terebrantia</taxon>
        <taxon>Thripoidea</taxon>
        <taxon>Thripidae</taxon>
        <taxon>Frankliniella</taxon>
    </lineage>
</organism>
<evidence type="ECO:0000256" key="9">
    <source>
        <dbReference type="ARBA" id="ARBA00052530"/>
    </source>
</evidence>
<comment type="similarity">
    <text evidence="2 10">Belongs to the fatty acyl-CoA reductase family.</text>
</comment>
<keyword evidence="4 10" id="KW-0812">Transmembrane</keyword>
<comment type="catalytic activity">
    <reaction evidence="9 10">
        <text>a long-chain fatty acyl-CoA + 2 NADPH + 2 H(+) = a long-chain primary fatty alcohol + 2 NADP(+) + CoA</text>
        <dbReference type="Rhea" id="RHEA:52716"/>
        <dbReference type="ChEBI" id="CHEBI:15378"/>
        <dbReference type="ChEBI" id="CHEBI:57287"/>
        <dbReference type="ChEBI" id="CHEBI:57783"/>
        <dbReference type="ChEBI" id="CHEBI:58349"/>
        <dbReference type="ChEBI" id="CHEBI:77396"/>
        <dbReference type="ChEBI" id="CHEBI:83139"/>
        <dbReference type="EC" id="1.2.1.84"/>
    </reaction>
</comment>
<dbReference type="PANTHER" id="PTHR11011:SF24">
    <property type="entry name" value="FATTY ACYL-COA REDUCTASE"/>
    <property type="match status" value="1"/>
</dbReference>
<dbReference type="SUPFAM" id="SSF51735">
    <property type="entry name" value="NAD(P)-binding Rossmann-fold domains"/>
    <property type="match status" value="1"/>
</dbReference>
<proteinExistence type="inferred from homology"/>
<gene>
    <name evidence="14" type="primary">LOC113212579</name>
</gene>
<evidence type="ECO:0000313" key="14">
    <source>
        <dbReference type="RefSeq" id="XP_052125205.1"/>
    </source>
</evidence>
<dbReference type="InterPro" id="IPR033640">
    <property type="entry name" value="FAR_C"/>
</dbReference>
<evidence type="ECO:0000256" key="5">
    <source>
        <dbReference type="ARBA" id="ARBA00022857"/>
    </source>
</evidence>
<keyword evidence="13" id="KW-1185">Reference proteome</keyword>
<dbReference type="GO" id="GO:0005777">
    <property type="term" value="C:peroxisome"/>
    <property type="evidence" value="ECO:0007669"/>
    <property type="project" value="TreeGrafter"/>
</dbReference>
<sequence length="506" mass="56841">MESLPSIAGELAGKHVFVTGGSGFMGKVLVEKLLRSCPEVECIYLLLRPKRGVSAQDRVEQIVKTPLFGPLLSERPSATAKLRAVAGDCSQLRLGLSADDEALLVDNVSYVFHAAATVRFDDPLQSAILLNTRGTREVVELCKRMPRLQVLQYVSTTYCFTKEPVLKERAYRAHLDWRTMIRIAETEDKGVLDAVTHKILDYQPNTYTFTKALAENVINDARHDIPVIICRPAVVLNSLSEPFPGWVDNLNGPFSIFIGVVKGVIRYTWGDPDVALSYTPVDWAIRGMVALAVAKANKSQALQSTDDEVDVVNMETTSVDKFSFGRQASYIPKFMSTGINAIRYPRFTVTTSYAHYWVGVMVEELPYGLIIDLLLRLSGQQPRMTKIYRKKFFTNQALSYFMLNKFPVEMGKLEQVHKTLRPADRISFGVLINDQESGLVYERLPFMIQTLEKAQEYVFGETSTTEKNNARLKKLYALDLVLSAIWYCLIFAIVGKPLLNKVVSLV</sequence>
<dbReference type="Pfam" id="PF03015">
    <property type="entry name" value="Sterile"/>
    <property type="match status" value="1"/>
</dbReference>
<keyword evidence="7 10" id="KW-0443">Lipid metabolism</keyword>
<dbReference type="GO" id="GO:0035336">
    <property type="term" value="P:long-chain fatty-acyl-CoA metabolic process"/>
    <property type="evidence" value="ECO:0007669"/>
    <property type="project" value="TreeGrafter"/>
</dbReference>
<evidence type="ECO:0000256" key="2">
    <source>
        <dbReference type="ARBA" id="ARBA00005928"/>
    </source>
</evidence>
<evidence type="ECO:0000256" key="8">
    <source>
        <dbReference type="ARBA" id="ARBA00023136"/>
    </source>
</evidence>
<dbReference type="GO" id="GO:0102965">
    <property type="term" value="F:alcohol-forming long-chain fatty acyl-CoA reductase activity"/>
    <property type="evidence" value="ECO:0007669"/>
    <property type="project" value="UniProtKB-EC"/>
</dbReference>
<evidence type="ECO:0000256" key="6">
    <source>
        <dbReference type="ARBA" id="ARBA00022989"/>
    </source>
</evidence>
<feature type="domain" description="Thioester reductase (TE)" evidence="12">
    <location>
        <begin position="18"/>
        <end position="287"/>
    </location>
</feature>
<feature type="domain" description="Fatty acyl-CoA reductase C-terminal" evidence="11">
    <location>
        <begin position="368"/>
        <end position="430"/>
    </location>
</feature>
<keyword evidence="3 10" id="KW-0444">Lipid biosynthesis</keyword>
<keyword evidence="6 10" id="KW-1133">Transmembrane helix</keyword>
<reference evidence="14" key="1">
    <citation type="submission" date="2025-08" db="UniProtKB">
        <authorList>
            <consortium name="RefSeq"/>
        </authorList>
    </citation>
    <scope>IDENTIFICATION</scope>
    <source>
        <tissue evidence="14">Whole organism</tissue>
    </source>
</reference>
<comment type="function">
    <text evidence="10">Catalyzes the reduction of fatty acyl-CoA to fatty alcohols.</text>
</comment>
<evidence type="ECO:0000256" key="4">
    <source>
        <dbReference type="ARBA" id="ARBA00022692"/>
    </source>
</evidence>
<dbReference type="Gene3D" id="3.40.50.720">
    <property type="entry name" value="NAD(P)-binding Rossmann-like Domain"/>
    <property type="match status" value="1"/>
</dbReference>
<evidence type="ECO:0000259" key="11">
    <source>
        <dbReference type="Pfam" id="PF03015"/>
    </source>
</evidence>
<dbReference type="RefSeq" id="XP_052125205.1">
    <property type="nucleotide sequence ID" value="XM_052269245.1"/>
</dbReference>
<dbReference type="FunFam" id="3.40.50.720:FF:000143">
    <property type="entry name" value="Fatty acyl-CoA reductase"/>
    <property type="match status" value="1"/>
</dbReference>
<evidence type="ECO:0000256" key="1">
    <source>
        <dbReference type="ARBA" id="ARBA00004141"/>
    </source>
</evidence>
<evidence type="ECO:0000259" key="12">
    <source>
        <dbReference type="Pfam" id="PF07993"/>
    </source>
</evidence>
<dbReference type="InterPro" id="IPR026055">
    <property type="entry name" value="FAR"/>
</dbReference>
<keyword evidence="8 10" id="KW-0472">Membrane</keyword>
<accession>A0A9C6TZB5</accession>
<dbReference type="InterPro" id="IPR036291">
    <property type="entry name" value="NAD(P)-bd_dom_sf"/>
</dbReference>
<dbReference type="PANTHER" id="PTHR11011">
    <property type="entry name" value="MALE STERILITY PROTEIN 2-RELATED"/>
    <property type="match status" value="1"/>
</dbReference>
<dbReference type="Pfam" id="PF07993">
    <property type="entry name" value="NAD_binding_4"/>
    <property type="match status" value="1"/>
</dbReference>
<dbReference type="GO" id="GO:0016020">
    <property type="term" value="C:membrane"/>
    <property type="evidence" value="ECO:0007669"/>
    <property type="project" value="UniProtKB-SubCell"/>
</dbReference>
<dbReference type="InterPro" id="IPR013120">
    <property type="entry name" value="FAR_NAD-bd"/>
</dbReference>
<feature type="transmembrane region" description="Helical" evidence="10">
    <location>
        <begin position="353"/>
        <end position="375"/>
    </location>
</feature>
<evidence type="ECO:0000256" key="3">
    <source>
        <dbReference type="ARBA" id="ARBA00022516"/>
    </source>
</evidence>
<evidence type="ECO:0000256" key="10">
    <source>
        <dbReference type="RuleBase" id="RU363097"/>
    </source>
</evidence>
<evidence type="ECO:0000313" key="13">
    <source>
        <dbReference type="Proteomes" id="UP000504606"/>
    </source>
</evidence>
<feature type="transmembrane region" description="Helical" evidence="10">
    <location>
        <begin position="475"/>
        <end position="495"/>
    </location>
</feature>
<dbReference type="GO" id="GO:0080019">
    <property type="term" value="F:alcohol-forming very long-chain fatty acyl-CoA reductase activity"/>
    <property type="evidence" value="ECO:0007669"/>
    <property type="project" value="InterPro"/>
</dbReference>
<keyword evidence="10" id="KW-0560">Oxidoreductase</keyword>
<dbReference type="GeneID" id="113212579"/>
<evidence type="ECO:0000256" key="7">
    <source>
        <dbReference type="ARBA" id="ARBA00023098"/>
    </source>
</evidence>
<dbReference type="Proteomes" id="UP000504606">
    <property type="component" value="Unplaced"/>
</dbReference>
<protein>
    <recommendedName>
        <fullName evidence="10">Fatty acyl-CoA reductase</fullName>
        <ecNumber evidence="10">1.2.1.84</ecNumber>
    </recommendedName>
</protein>
<dbReference type="AlphaFoldDB" id="A0A9C6TZB5"/>